<dbReference type="GO" id="GO:0005524">
    <property type="term" value="F:ATP binding"/>
    <property type="evidence" value="ECO:0007669"/>
    <property type="project" value="UniProtKB-KW"/>
</dbReference>
<comment type="caution">
    <text evidence="6">The sequence shown here is derived from an EMBL/GenBank/DDBJ whole genome shotgun (WGS) entry which is preliminary data.</text>
</comment>
<dbReference type="EC" id="6.3.3.2" evidence="5"/>
<dbReference type="SUPFAM" id="SSF100950">
    <property type="entry name" value="NagB/RpiA/CoA transferase-like"/>
    <property type="match status" value="1"/>
</dbReference>
<keyword evidence="5" id="KW-0479">Metal-binding</keyword>
<keyword evidence="5" id="KW-0460">Magnesium</keyword>
<dbReference type="PANTHER" id="PTHR23407:SF1">
    <property type="entry name" value="5-FORMYLTETRAHYDROFOLATE CYCLO-LIGASE"/>
    <property type="match status" value="1"/>
</dbReference>
<dbReference type="InterPro" id="IPR002698">
    <property type="entry name" value="FTHF_cligase"/>
</dbReference>
<dbReference type="GO" id="GO:0009396">
    <property type="term" value="P:folic acid-containing compound biosynthetic process"/>
    <property type="evidence" value="ECO:0007669"/>
    <property type="project" value="TreeGrafter"/>
</dbReference>
<evidence type="ECO:0000256" key="3">
    <source>
        <dbReference type="ARBA" id="ARBA00022840"/>
    </source>
</evidence>
<dbReference type="InterPro" id="IPR024185">
    <property type="entry name" value="FTHF_cligase-like_sf"/>
</dbReference>
<keyword evidence="3 4" id="KW-0067">ATP-binding</keyword>
<evidence type="ECO:0000313" key="7">
    <source>
        <dbReference type="Proteomes" id="UP000306888"/>
    </source>
</evidence>
<dbReference type="Proteomes" id="UP000306888">
    <property type="component" value="Unassembled WGS sequence"/>
</dbReference>
<feature type="binding site" evidence="4">
    <location>
        <position position="52"/>
    </location>
    <ligand>
        <name>substrate</name>
    </ligand>
</feature>
<proteinExistence type="inferred from homology"/>
<dbReference type="NCBIfam" id="TIGR02727">
    <property type="entry name" value="MTHFS_bact"/>
    <property type="match status" value="1"/>
</dbReference>
<feature type="binding site" evidence="4">
    <location>
        <begin position="6"/>
        <end position="10"/>
    </location>
    <ligand>
        <name>ATP</name>
        <dbReference type="ChEBI" id="CHEBI:30616"/>
    </ligand>
</feature>
<evidence type="ECO:0000313" key="6">
    <source>
        <dbReference type="EMBL" id="TGY42119.1"/>
    </source>
</evidence>
<comment type="cofactor">
    <cofactor evidence="5">
        <name>Mg(2+)</name>
        <dbReference type="ChEBI" id="CHEBI:18420"/>
    </cofactor>
</comment>
<dbReference type="Gene3D" id="3.40.50.10420">
    <property type="entry name" value="NagB/RpiA/CoA transferase-like"/>
    <property type="match status" value="1"/>
</dbReference>
<feature type="binding site" evidence="4">
    <location>
        <position position="57"/>
    </location>
    <ligand>
        <name>substrate</name>
    </ligand>
</feature>
<feature type="binding site" evidence="4">
    <location>
        <begin position="135"/>
        <end position="143"/>
    </location>
    <ligand>
        <name>ATP</name>
        <dbReference type="ChEBI" id="CHEBI:30616"/>
    </ligand>
</feature>
<evidence type="ECO:0000256" key="1">
    <source>
        <dbReference type="ARBA" id="ARBA00010638"/>
    </source>
</evidence>
<sequence length="191" mass="22513">MNKEEKKDLRKIILNKRNSIDNSTKEEMDRELFNKLINLDLYKEAKNIFIYLSFGSEIDTKPIIDRALEEGKEVYIPKVYKINKEMRAIRLNTFEDLEKNSMGILEPKDDFNFIAKEKIDLIIVPGAVFDFKGNRIGYGGGYYDRFLSDIEEKRNKIVLAYELQIVDNIEAEEHDIKVDYIITNSRINKIY</sequence>
<dbReference type="AlphaFoldDB" id="A0A4S2DIX0"/>
<dbReference type="InterPro" id="IPR037171">
    <property type="entry name" value="NagB/RpiA_transferase-like"/>
</dbReference>
<dbReference type="EMBL" id="SRYR01000004">
    <property type="protein sequence ID" value="TGY42119.1"/>
    <property type="molecule type" value="Genomic_DNA"/>
</dbReference>
<keyword evidence="2 4" id="KW-0547">Nucleotide-binding</keyword>
<dbReference type="PANTHER" id="PTHR23407">
    <property type="entry name" value="ATPASE INHIBITOR/5-FORMYLTETRAHYDROFOLATE CYCLO-LIGASE"/>
    <property type="match status" value="1"/>
</dbReference>
<dbReference type="GO" id="GO:0046872">
    <property type="term" value="F:metal ion binding"/>
    <property type="evidence" value="ECO:0007669"/>
    <property type="project" value="UniProtKB-KW"/>
</dbReference>
<comment type="catalytic activity">
    <reaction evidence="5">
        <text>(6S)-5-formyl-5,6,7,8-tetrahydrofolate + ATP = (6R)-5,10-methenyltetrahydrofolate + ADP + phosphate</text>
        <dbReference type="Rhea" id="RHEA:10488"/>
        <dbReference type="ChEBI" id="CHEBI:30616"/>
        <dbReference type="ChEBI" id="CHEBI:43474"/>
        <dbReference type="ChEBI" id="CHEBI:57455"/>
        <dbReference type="ChEBI" id="CHEBI:57457"/>
        <dbReference type="ChEBI" id="CHEBI:456216"/>
        <dbReference type="EC" id="6.3.3.2"/>
    </reaction>
</comment>
<accession>A0A4S2DIX0</accession>
<dbReference type="RefSeq" id="WP_136007068.1">
    <property type="nucleotide sequence ID" value="NZ_SRYR01000004.1"/>
</dbReference>
<dbReference type="GO" id="GO:0035999">
    <property type="term" value="P:tetrahydrofolate interconversion"/>
    <property type="evidence" value="ECO:0007669"/>
    <property type="project" value="TreeGrafter"/>
</dbReference>
<dbReference type="GO" id="GO:0030272">
    <property type="term" value="F:5-formyltetrahydrofolate cyclo-ligase activity"/>
    <property type="evidence" value="ECO:0007669"/>
    <property type="project" value="UniProtKB-EC"/>
</dbReference>
<name>A0A4S2DIX0_9CLOT</name>
<protein>
    <recommendedName>
        <fullName evidence="5">5-formyltetrahydrofolate cyclo-ligase</fullName>
        <ecNumber evidence="5">6.3.3.2</ecNumber>
    </recommendedName>
</protein>
<evidence type="ECO:0000256" key="5">
    <source>
        <dbReference type="RuleBase" id="RU361279"/>
    </source>
</evidence>
<organism evidence="6 7">
    <name type="scientific">Clostridium sartagoforme</name>
    <dbReference type="NCBI Taxonomy" id="84031"/>
    <lineage>
        <taxon>Bacteria</taxon>
        <taxon>Bacillati</taxon>
        <taxon>Bacillota</taxon>
        <taxon>Clostridia</taxon>
        <taxon>Eubacteriales</taxon>
        <taxon>Clostridiaceae</taxon>
        <taxon>Clostridium</taxon>
    </lineage>
</organism>
<reference evidence="6 7" key="1">
    <citation type="submission" date="2019-04" db="EMBL/GenBank/DDBJ databases">
        <title>Microbes associate with the intestines of laboratory mice.</title>
        <authorList>
            <person name="Navarre W."/>
            <person name="Wong E."/>
            <person name="Huang K."/>
            <person name="Tropini C."/>
            <person name="Ng K."/>
            <person name="Yu B."/>
        </authorList>
    </citation>
    <scope>NUCLEOTIDE SEQUENCE [LARGE SCALE GENOMIC DNA]</scope>
    <source>
        <strain evidence="6 7">NM50_B9-20</strain>
    </source>
</reference>
<evidence type="ECO:0000256" key="2">
    <source>
        <dbReference type="ARBA" id="ARBA00022741"/>
    </source>
</evidence>
<dbReference type="OrthoDB" id="9801938at2"/>
<gene>
    <name evidence="6" type="ORF">E5347_10300</name>
</gene>
<dbReference type="Pfam" id="PF01812">
    <property type="entry name" value="5-FTHF_cyc-lig"/>
    <property type="match status" value="1"/>
</dbReference>
<keyword evidence="7" id="KW-1185">Reference proteome</keyword>
<evidence type="ECO:0000256" key="4">
    <source>
        <dbReference type="PIRSR" id="PIRSR006806-1"/>
    </source>
</evidence>
<comment type="similarity">
    <text evidence="1 5">Belongs to the 5-formyltetrahydrofolate cyclo-ligase family.</text>
</comment>
<dbReference type="PIRSF" id="PIRSF006806">
    <property type="entry name" value="FTHF_cligase"/>
    <property type="match status" value="1"/>
</dbReference>
<keyword evidence="6" id="KW-0436">Ligase</keyword>